<comment type="caution">
    <text evidence="6">The sequence shown here is derived from an EMBL/GenBank/DDBJ whole genome shotgun (WGS) entry which is preliminary data.</text>
</comment>
<keyword evidence="3 5" id="KW-1133">Transmembrane helix</keyword>
<dbReference type="Proteomes" id="UP001283361">
    <property type="component" value="Unassembled WGS sequence"/>
</dbReference>
<organism evidence="6 7">
    <name type="scientific">Elysia crispata</name>
    <name type="common">lettuce slug</name>
    <dbReference type="NCBI Taxonomy" id="231223"/>
    <lineage>
        <taxon>Eukaryota</taxon>
        <taxon>Metazoa</taxon>
        <taxon>Spiralia</taxon>
        <taxon>Lophotrochozoa</taxon>
        <taxon>Mollusca</taxon>
        <taxon>Gastropoda</taxon>
        <taxon>Heterobranchia</taxon>
        <taxon>Euthyneura</taxon>
        <taxon>Panpulmonata</taxon>
        <taxon>Sacoglossa</taxon>
        <taxon>Placobranchoidea</taxon>
        <taxon>Plakobranchidae</taxon>
        <taxon>Elysia</taxon>
    </lineage>
</organism>
<evidence type="ECO:0000313" key="6">
    <source>
        <dbReference type="EMBL" id="KAK3762519.1"/>
    </source>
</evidence>
<dbReference type="InterPro" id="IPR000832">
    <property type="entry name" value="GPCR_2_secretin-like"/>
</dbReference>
<dbReference type="Pfam" id="PF00002">
    <property type="entry name" value="7tm_2"/>
    <property type="match status" value="1"/>
</dbReference>
<name>A0AAE0Z491_9GAST</name>
<evidence type="ECO:0000256" key="2">
    <source>
        <dbReference type="ARBA" id="ARBA00022692"/>
    </source>
</evidence>
<evidence type="ECO:0000256" key="5">
    <source>
        <dbReference type="SAM" id="Phobius"/>
    </source>
</evidence>
<proteinExistence type="predicted"/>
<keyword evidence="2 5" id="KW-0812">Transmembrane</keyword>
<keyword evidence="4 5" id="KW-0472">Membrane</keyword>
<dbReference type="GO" id="GO:0004930">
    <property type="term" value="F:G protein-coupled receptor activity"/>
    <property type="evidence" value="ECO:0007669"/>
    <property type="project" value="InterPro"/>
</dbReference>
<keyword evidence="7" id="KW-1185">Reference proteome</keyword>
<protein>
    <recommendedName>
        <fullName evidence="8">G-protein coupled receptors family 2 profile 2 domain-containing protein</fullName>
    </recommendedName>
</protein>
<evidence type="ECO:0008006" key="8">
    <source>
        <dbReference type="Google" id="ProtNLM"/>
    </source>
</evidence>
<dbReference type="PANTHER" id="PTHR45902">
    <property type="entry name" value="LATROPHILIN RECEPTOR-LIKE PROTEIN A"/>
    <property type="match status" value="1"/>
</dbReference>
<dbReference type="GO" id="GO:0016020">
    <property type="term" value="C:membrane"/>
    <property type="evidence" value="ECO:0007669"/>
    <property type="project" value="UniProtKB-SubCell"/>
</dbReference>
<evidence type="ECO:0000256" key="1">
    <source>
        <dbReference type="ARBA" id="ARBA00004141"/>
    </source>
</evidence>
<evidence type="ECO:0000256" key="3">
    <source>
        <dbReference type="ARBA" id="ARBA00022989"/>
    </source>
</evidence>
<accession>A0AAE0Z491</accession>
<dbReference type="PANTHER" id="PTHR45902:SF3">
    <property type="entry name" value="G-PROTEIN COUPLED RECEPTORS FAMILY 2 PROFILE 2 DOMAIN-CONTAINING PROTEIN"/>
    <property type="match status" value="1"/>
</dbReference>
<reference evidence="6" key="1">
    <citation type="journal article" date="2023" name="G3 (Bethesda)">
        <title>A reference genome for the long-term kleptoplast-retaining sea slug Elysia crispata morphotype clarki.</title>
        <authorList>
            <person name="Eastman K.E."/>
            <person name="Pendleton A.L."/>
            <person name="Shaikh M.A."/>
            <person name="Suttiyut T."/>
            <person name="Ogas R."/>
            <person name="Tomko P."/>
            <person name="Gavelis G."/>
            <person name="Widhalm J.R."/>
            <person name="Wisecaver J.H."/>
        </authorList>
    </citation>
    <scope>NUCLEOTIDE SEQUENCE</scope>
    <source>
        <strain evidence="6">ECLA1</strain>
    </source>
</reference>
<feature type="transmembrane region" description="Helical" evidence="5">
    <location>
        <begin position="91"/>
        <end position="118"/>
    </location>
</feature>
<gene>
    <name evidence="6" type="ORF">RRG08_059584</name>
</gene>
<dbReference type="InterPro" id="IPR053231">
    <property type="entry name" value="GPCR_LN-TM7"/>
</dbReference>
<comment type="subcellular location">
    <subcellularLocation>
        <location evidence="1">Membrane</location>
        <topology evidence="1">Multi-pass membrane protein</topology>
    </subcellularLocation>
</comment>
<dbReference type="Gene3D" id="1.20.1070.10">
    <property type="entry name" value="Rhodopsin 7-helix transmembrane proteins"/>
    <property type="match status" value="1"/>
</dbReference>
<dbReference type="EMBL" id="JAWDGP010004705">
    <property type="protein sequence ID" value="KAK3762519.1"/>
    <property type="molecule type" value="Genomic_DNA"/>
</dbReference>
<dbReference type="AlphaFoldDB" id="A0AAE0Z491"/>
<feature type="transmembrane region" description="Helical" evidence="5">
    <location>
        <begin position="5"/>
        <end position="25"/>
    </location>
</feature>
<evidence type="ECO:0000313" key="7">
    <source>
        <dbReference type="Proteomes" id="UP001283361"/>
    </source>
</evidence>
<sequence length="158" mass="17325">MLSALYAVGIPLSIVITALVIEELYPWSEFSPNYGEYFCWLNGSMAVAIFFVAPCSAICGMNAIFVGLTLRGLRRQRTIISEFKKSSTVTAITDTTIVVKIILLVGITWLLGLLAAMVNHQVREVPAVYHTWSLWLALGSSHSPLCSRELDAVPPVIP</sequence>
<feature type="transmembrane region" description="Helical" evidence="5">
    <location>
        <begin position="45"/>
        <end position="70"/>
    </location>
</feature>
<evidence type="ECO:0000256" key="4">
    <source>
        <dbReference type="ARBA" id="ARBA00023136"/>
    </source>
</evidence>